<dbReference type="AlphaFoldDB" id="A0A0C2D1N4"/>
<dbReference type="PANTHER" id="PTHR12292">
    <property type="entry name" value="RWD DOMAIN-CONTAINING PROTEIN"/>
    <property type="match status" value="1"/>
</dbReference>
<protein>
    <submittedName>
        <fullName evidence="2">RWD domain protein</fullName>
    </submittedName>
</protein>
<dbReference type="EMBL" id="KN728765">
    <property type="protein sequence ID" value="KIH63283.1"/>
    <property type="molecule type" value="Genomic_DNA"/>
</dbReference>
<sequence length="198" mass="22511">MFDMFKDSFNMSCDTREEQLAEVEALKSVYDESRVVIDDDPLVCGRISIEMEPLSKPLTVVANTEQGRHSAELSTLPPLNLVFRLPLEYPVVSPELSIECEWMDDSLISVIENRLADVCKENLGMSVLYFCCETVIEIVQGAVRELTEICLDSVPYGKKHEGYERYERILLDRALDQMADVVPCPRKTCQNPVLVSER</sequence>
<evidence type="ECO:0000313" key="2">
    <source>
        <dbReference type="EMBL" id="KIH63283.1"/>
    </source>
</evidence>
<dbReference type="Proteomes" id="UP000054047">
    <property type="component" value="Unassembled WGS sequence"/>
</dbReference>
<dbReference type="OrthoDB" id="69641at2759"/>
<gene>
    <name evidence="2" type="ORF">ANCDUO_06420</name>
</gene>
<dbReference type="InterPro" id="IPR040213">
    <property type="entry name" value="GIR2-like"/>
</dbReference>
<proteinExistence type="predicted"/>
<dbReference type="InterPro" id="IPR016135">
    <property type="entry name" value="UBQ-conjugating_enzyme/RWD"/>
</dbReference>
<dbReference type="CDD" id="cd23820">
    <property type="entry name" value="RWD_RNF14"/>
    <property type="match status" value="1"/>
</dbReference>
<dbReference type="PROSITE" id="PS50908">
    <property type="entry name" value="RWD"/>
    <property type="match status" value="1"/>
</dbReference>
<evidence type="ECO:0000313" key="3">
    <source>
        <dbReference type="Proteomes" id="UP000054047"/>
    </source>
</evidence>
<dbReference type="Pfam" id="PF05773">
    <property type="entry name" value="RWD"/>
    <property type="match status" value="1"/>
</dbReference>
<dbReference type="SUPFAM" id="SSF54495">
    <property type="entry name" value="UBC-like"/>
    <property type="match status" value="1"/>
</dbReference>
<accession>A0A0C2D1N4</accession>
<keyword evidence="3" id="KW-1185">Reference proteome</keyword>
<dbReference type="InterPro" id="IPR006575">
    <property type="entry name" value="RWD_dom"/>
</dbReference>
<dbReference type="Gene3D" id="3.10.110.10">
    <property type="entry name" value="Ubiquitin Conjugating Enzyme"/>
    <property type="match status" value="1"/>
</dbReference>
<evidence type="ECO:0000259" key="1">
    <source>
        <dbReference type="PROSITE" id="PS50908"/>
    </source>
</evidence>
<organism evidence="2 3">
    <name type="scientific">Ancylostoma duodenale</name>
    <dbReference type="NCBI Taxonomy" id="51022"/>
    <lineage>
        <taxon>Eukaryota</taxon>
        <taxon>Metazoa</taxon>
        <taxon>Ecdysozoa</taxon>
        <taxon>Nematoda</taxon>
        <taxon>Chromadorea</taxon>
        <taxon>Rhabditida</taxon>
        <taxon>Rhabditina</taxon>
        <taxon>Rhabditomorpha</taxon>
        <taxon>Strongyloidea</taxon>
        <taxon>Ancylostomatidae</taxon>
        <taxon>Ancylostomatinae</taxon>
        <taxon>Ancylostoma</taxon>
    </lineage>
</organism>
<name>A0A0C2D1N4_9BILA</name>
<dbReference type="SMART" id="SM00591">
    <property type="entry name" value="RWD"/>
    <property type="match status" value="1"/>
</dbReference>
<feature type="domain" description="RWD" evidence="1">
    <location>
        <begin position="21"/>
        <end position="142"/>
    </location>
</feature>
<reference evidence="2 3" key="1">
    <citation type="submission" date="2013-12" db="EMBL/GenBank/DDBJ databases">
        <title>Draft genome of the parsitic nematode Ancylostoma duodenale.</title>
        <authorList>
            <person name="Mitreva M."/>
        </authorList>
    </citation>
    <scope>NUCLEOTIDE SEQUENCE [LARGE SCALE GENOMIC DNA]</scope>
    <source>
        <strain evidence="2 3">Zhejiang</strain>
    </source>
</reference>